<feature type="domain" description="Phosphoribosyltransferase" evidence="3">
    <location>
        <begin position="39"/>
        <end position="190"/>
    </location>
</feature>
<dbReference type="RefSeq" id="WP_203113899.1">
    <property type="nucleotide sequence ID" value="NZ_JADWVM010000018.1"/>
</dbReference>
<evidence type="ECO:0000259" key="3">
    <source>
        <dbReference type="Pfam" id="PF00156"/>
    </source>
</evidence>
<organism evidence="4 5">
    <name type="scientific">Legionella bononiensis</name>
    <dbReference type="NCBI Taxonomy" id="2793102"/>
    <lineage>
        <taxon>Bacteria</taxon>
        <taxon>Pseudomonadati</taxon>
        <taxon>Pseudomonadota</taxon>
        <taxon>Gammaproteobacteria</taxon>
        <taxon>Legionellales</taxon>
        <taxon>Legionellaceae</taxon>
        <taxon>Legionella</taxon>
    </lineage>
</organism>
<dbReference type="PANTHER" id="PTHR43340:SF1">
    <property type="entry name" value="HYPOXANTHINE PHOSPHORIBOSYLTRANSFERASE"/>
    <property type="match status" value="1"/>
</dbReference>
<evidence type="ECO:0000313" key="5">
    <source>
        <dbReference type="Proteomes" id="UP000809910"/>
    </source>
</evidence>
<dbReference type="PANTHER" id="PTHR43340">
    <property type="entry name" value="HYPOXANTHINE-GUANINE PHOSPHORIBOSYLTRANSFERASE"/>
    <property type="match status" value="1"/>
</dbReference>
<comment type="catalytic activity">
    <reaction evidence="2">
        <text>IMP + diphosphate = hypoxanthine + 5-phospho-alpha-D-ribose 1-diphosphate</text>
        <dbReference type="Rhea" id="RHEA:17973"/>
        <dbReference type="ChEBI" id="CHEBI:17368"/>
        <dbReference type="ChEBI" id="CHEBI:33019"/>
        <dbReference type="ChEBI" id="CHEBI:58017"/>
        <dbReference type="ChEBI" id="CHEBI:58053"/>
        <dbReference type="EC" id="2.4.2.8"/>
    </reaction>
    <physiologicalReaction direction="right-to-left" evidence="2">
        <dbReference type="Rhea" id="RHEA:17975"/>
    </physiologicalReaction>
</comment>
<evidence type="ECO:0000256" key="1">
    <source>
        <dbReference type="ARBA" id="ARBA00048811"/>
    </source>
</evidence>
<gene>
    <name evidence="4" type="ORF">I5282_00860</name>
</gene>
<comment type="catalytic activity">
    <reaction evidence="1">
        <text>GMP + diphosphate = guanine + 5-phospho-alpha-D-ribose 1-diphosphate</text>
        <dbReference type="Rhea" id="RHEA:25424"/>
        <dbReference type="ChEBI" id="CHEBI:16235"/>
        <dbReference type="ChEBI" id="CHEBI:33019"/>
        <dbReference type="ChEBI" id="CHEBI:58017"/>
        <dbReference type="ChEBI" id="CHEBI:58115"/>
        <dbReference type="EC" id="2.4.2.8"/>
    </reaction>
    <physiologicalReaction direction="right-to-left" evidence="1">
        <dbReference type="Rhea" id="RHEA:25426"/>
    </physiologicalReaction>
</comment>
<dbReference type="SUPFAM" id="SSF53271">
    <property type="entry name" value="PRTase-like"/>
    <property type="match status" value="1"/>
</dbReference>
<sequence>MIEEWLAELKQLDKVALGIAQRVWDNSPEARDFNDVPLTHENILLRVEQLAAQIVQEFPDANPVIVGLMDGATPFASLLSAALNKRGYNFSYTTMSVSSYGHKLVSGELTMGALPKVKLYSKPVIVIDDVCDTGKTLKSIRDLFLTQFPEFVKLMVLVDKVQERPQGCSPDYVGFSMSHKAFIIGMGLDYLEELRNTSSIKTANPDSLPNEDELKLLDRREELQKLIAGYIAAQAEEKQKSSVSKSESSLSAPSSSLSFFGGSVDETNDIIVPTVPSFAPGMSSTDSSSS</sequence>
<evidence type="ECO:0000313" key="4">
    <source>
        <dbReference type="EMBL" id="MBL7525117.1"/>
    </source>
</evidence>
<dbReference type="EMBL" id="JADWVN010000003">
    <property type="protein sequence ID" value="MBL7525117.1"/>
    <property type="molecule type" value="Genomic_DNA"/>
</dbReference>
<dbReference type="Proteomes" id="UP000809910">
    <property type="component" value="Unassembled WGS sequence"/>
</dbReference>
<proteinExistence type="predicted"/>
<reference evidence="4 5" key="1">
    <citation type="submission" date="2020-12" db="EMBL/GenBank/DDBJ databases">
        <title>WGS of Legionella: environmental sample.</title>
        <authorList>
            <person name="Cristino S."/>
            <person name="Girolamini L."/>
            <person name="Salaris S."/>
            <person name="Pascale M.R."/>
            <person name="Mazzotta M."/>
            <person name="Orsini M."/>
            <person name="Grottola A."/>
        </authorList>
    </citation>
    <scope>NUCLEOTIDE SEQUENCE [LARGE SCALE GENOMIC DNA]</scope>
    <source>
        <strain evidence="4 5">30cs62</strain>
    </source>
</reference>
<dbReference type="InterPro" id="IPR029057">
    <property type="entry name" value="PRTase-like"/>
</dbReference>
<evidence type="ECO:0000256" key="2">
    <source>
        <dbReference type="ARBA" id="ARBA00049402"/>
    </source>
</evidence>
<name>A0ABS1W6Y4_9GAMM</name>
<dbReference type="InterPro" id="IPR050408">
    <property type="entry name" value="HGPRT"/>
</dbReference>
<dbReference type="Pfam" id="PF00156">
    <property type="entry name" value="Pribosyltran"/>
    <property type="match status" value="1"/>
</dbReference>
<comment type="caution">
    <text evidence="4">The sequence shown here is derived from an EMBL/GenBank/DDBJ whole genome shotgun (WGS) entry which is preliminary data.</text>
</comment>
<accession>A0ABS1W6Y4</accession>
<keyword evidence="5" id="KW-1185">Reference proteome</keyword>
<dbReference type="CDD" id="cd06223">
    <property type="entry name" value="PRTases_typeI"/>
    <property type="match status" value="1"/>
</dbReference>
<protein>
    <recommendedName>
        <fullName evidence="3">Phosphoribosyltransferase domain-containing protein</fullName>
    </recommendedName>
</protein>
<dbReference type="InterPro" id="IPR000836">
    <property type="entry name" value="PRTase_dom"/>
</dbReference>
<dbReference type="Gene3D" id="3.40.50.2020">
    <property type="match status" value="1"/>
</dbReference>